<dbReference type="RefSeq" id="WP_176635463.1">
    <property type="nucleotide sequence ID" value="NZ_JAAMFM010000019.1"/>
</dbReference>
<dbReference type="AlphaFoldDB" id="A0A7Y7LZ91"/>
<organism evidence="2 3">
    <name type="scientific">Arthrobacter wenxiniae</name>
    <dbReference type="NCBI Taxonomy" id="2713570"/>
    <lineage>
        <taxon>Bacteria</taxon>
        <taxon>Bacillati</taxon>
        <taxon>Actinomycetota</taxon>
        <taxon>Actinomycetes</taxon>
        <taxon>Micrococcales</taxon>
        <taxon>Micrococcaceae</taxon>
        <taxon>Arthrobacter</taxon>
    </lineage>
</organism>
<feature type="transmembrane region" description="Helical" evidence="1">
    <location>
        <begin position="176"/>
        <end position="195"/>
    </location>
</feature>
<keyword evidence="1" id="KW-1133">Transmembrane helix</keyword>
<evidence type="ECO:0000313" key="2">
    <source>
        <dbReference type="EMBL" id="NVM95737.1"/>
    </source>
</evidence>
<comment type="caution">
    <text evidence="2">The sequence shown here is derived from an EMBL/GenBank/DDBJ whole genome shotgun (WGS) entry which is preliminary data.</text>
</comment>
<dbReference type="EMBL" id="JAAMFM010000019">
    <property type="protein sequence ID" value="NVM95737.1"/>
    <property type="molecule type" value="Genomic_DNA"/>
</dbReference>
<gene>
    <name evidence="2" type="ORF">G6034_12610</name>
</gene>
<reference evidence="2 3" key="1">
    <citation type="submission" date="2020-02" db="EMBL/GenBank/DDBJ databases">
        <title>Genome sequence of strain AETb3-4.</title>
        <authorList>
            <person name="Gao J."/>
            <person name="Zhang X."/>
        </authorList>
    </citation>
    <scope>NUCLEOTIDE SEQUENCE [LARGE SCALE GENOMIC DNA]</scope>
    <source>
        <strain evidence="2 3">AETb3-4</strain>
    </source>
</reference>
<feature type="transmembrane region" description="Helical" evidence="1">
    <location>
        <begin position="97"/>
        <end position="126"/>
    </location>
</feature>
<name>A0A7Y7LZ91_9MICC</name>
<sequence>MTMNISWLSRNVACASLLAGTATLVAGNLLALVNQPGDGSFADTLAMVSGGPGLWLLAAALAIAGPVLWIPGLLAAGALPGSKAAAGTRTPRPARVLAALGSLLLAVGMAVGVGHFALFFGVLGSAADSGLPADAVEQLVAAEDGYVLGSVLLWVFLAGLTFGTLLLALGLRMARAVPVWVPVAAVAFIVTNFMGGPVPTLVGAAALLATFVPMGLALRARDAAPAAPAAAPGRAMPTHRSLFEVDGS</sequence>
<feature type="transmembrane region" description="Helical" evidence="1">
    <location>
        <begin position="146"/>
        <end position="169"/>
    </location>
</feature>
<dbReference type="Proteomes" id="UP000543556">
    <property type="component" value="Unassembled WGS sequence"/>
</dbReference>
<evidence type="ECO:0000256" key="1">
    <source>
        <dbReference type="SAM" id="Phobius"/>
    </source>
</evidence>
<proteinExistence type="predicted"/>
<evidence type="ECO:0000313" key="3">
    <source>
        <dbReference type="Proteomes" id="UP000543556"/>
    </source>
</evidence>
<evidence type="ECO:0008006" key="4">
    <source>
        <dbReference type="Google" id="ProtNLM"/>
    </source>
</evidence>
<feature type="transmembrane region" description="Helical" evidence="1">
    <location>
        <begin position="55"/>
        <end position="76"/>
    </location>
</feature>
<protein>
    <recommendedName>
        <fullName evidence="4">DUF4386 family protein</fullName>
    </recommendedName>
</protein>
<accession>A0A7Y7LZ91</accession>
<keyword evidence="1" id="KW-0472">Membrane</keyword>
<keyword evidence="3" id="KW-1185">Reference proteome</keyword>
<feature type="transmembrane region" description="Helical" evidence="1">
    <location>
        <begin position="201"/>
        <end position="218"/>
    </location>
</feature>
<keyword evidence="1" id="KW-0812">Transmembrane</keyword>